<dbReference type="Proteomes" id="UP000663802">
    <property type="component" value="Unassembled WGS sequence"/>
</dbReference>
<dbReference type="RefSeq" id="WP_206869750.1">
    <property type="nucleotide sequence ID" value="NZ_BMBA01000002.1"/>
</dbReference>
<evidence type="ECO:0000313" key="3">
    <source>
        <dbReference type="EMBL" id="GFZ31417.1"/>
    </source>
</evidence>
<dbReference type="InterPro" id="IPR004360">
    <property type="entry name" value="Glyas_Fos-R_dOase_dom"/>
</dbReference>
<dbReference type="InterPro" id="IPR029068">
    <property type="entry name" value="Glyas_Bleomycin-R_OHBP_Dase"/>
</dbReference>
<dbReference type="SUPFAM" id="SSF54593">
    <property type="entry name" value="Glyoxalase/Bleomycin resistance protein/Dihydroxybiphenyl dioxygenase"/>
    <property type="match status" value="1"/>
</dbReference>
<dbReference type="PROSITE" id="PS51819">
    <property type="entry name" value="VOC"/>
    <property type="match status" value="1"/>
</dbReference>
<dbReference type="InterPro" id="IPR051785">
    <property type="entry name" value="MMCE/EMCE_epimerase"/>
</dbReference>
<dbReference type="EMBL" id="BMBA01000002">
    <property type="protein sequence ID" value="GFZ31417.1"/>
    <property type="molecule type" value="Genomic_DNA"/>
</dbReference>
<evidence type="ECO:0000313" key="4">
    <source>
        <dbReference type="Proteomes" id="UP000663802"/>
    </source>
</evidence>
<dbReference type="Pfam" id="PF00903">
    <property type="entry name" value="Glyoxalase"/>
    <property type="match status" value="1"/>
</dbReference>
<name>A0ABQ1E9D2_9CLOT</name>
<accession>A0ABQ1E9D2</accession>
<comment type="caution">
    <text evidence="3">The sequence shown here is derived from an EMBL/GenBank/DDBJ whole genome shotgun (WGS) entry which is preliminary data.</text>
</comment>
<dbReference type="PANTHER" id="PTHR43048:SF4">
    <property type="entry name" value="RING-CLEAVING DIOXYGENASE-RELATED"/>
    <property type="match status" value="1"/>
</dbReference>
<dbReference type="InterPro" id="IPR037523">
    <property type="entry name" value="VOC_core"/>
</dbReference>
<dbReference type="Gene3D" id="3.10.180.10">
    <property type="entry name" value="2,3-Dihydroxybiphenyl 1,2-Dioxygenase, domain 1"/>
    <property type="match status" value="1"/>
</dbReference>
<feature type="domain" description="VOC" evidence="2">
    <location>
        <begin position="1"/>
        <end position="120"/>
    </location>
</feature>
<keyword evidence="4" id="KW-1185">Reference proteome</keyword>
<keyword evidence="1" id="KW-0479">Metal-binding</keyword>
<proteinExistence type="predicted"/>
<protein>
    <submittedName>
        <fullName evidence="3">Glyoxalase</fullName>
    </submittedName>
</protein>
<sequence length="125" mass="14273">MKLIEICTISKDVEALANFYCKIVDVECKGDSSFMQLNFENIKFTIFSNAGMENMVPNSMKNAGSGNFIISIEVNDVDFEYERLKAMDIEFIKLPTTHPWGARSMWFRDPDGNIVNFVTVLNDNQ</sequence>
<reference evidence="3 4" key="1">
    <citation type="journal article" date="2021" name="Int. J. Syst. Evol. Microbiol.">
        <title>Clostridium zeae sp. nov., isolated from corn silage.</title>
        <authorList>
            <person name="Kobayashi H."/>
            <person name="Tanizawa Y."/>
            <person name="Yagura M."/>
            <person name="Sakamoto M."/>
            <person name="Ohkuma M."/>
            <person name="Tohno M."/>
        </authorList>
    </citation>
    <scope>NUCLEOTIDE SEQUENCE [LARGE SCALE GENOMIC DNA]</scope>
    <source>
        <strain evidence="3 4">CSC2</strain>
    </source>
</reference>
<evidence type="ECO:0000259" key="2">
    <source>
        <dbReference type="PROSITE" id="PS51819"/>
    </source>
</evidence>
<dbReference type="PANTHER" id="PTHR43048">
    <property type="entry name" value="METHYLMALONYL-COA EPIMERASE"/>
    <property type="match status" value="1"/>
</dbReference>
<organism evidence="3 4">
    <name type="scientific">Clostridium zeae</name>
    <dbReference type="NCBI Taxonomy" id="2759022"/>
    <lineage>
        <taxon>Bacteria</taxon>
        <taxon>Bacillati</taxon>
        <taxon>Bacillota</taxon>
        <taxon>Clostridia</taxon>
        <taxon>Eubacteriales</taxon>
        <taxon>Clostridiaceae</taxon>
        <taxon>Clostridium</taxon>
    </lineage>
</organism>
<evidence type="ECO:0000256" key="1">
    <source>
        <dbReference type="ARBA" id="ARBA00022723"/>
    </source>
</evidence>
<gene>
    <name evidence="3" type="ORF">CSC2_19430</name>
</gene>